<sequence length="54" mass="5853">MSALNKMLMLASLFFLAILTASACSSSSGDQDNSSEIDSECIWGEDGWDECDWA</sequence>
<organism evidence="2 3">
    <name type="scientific">Natronospira proteinivora</name>
    <dbReference type="NCBI Taxonomy" id="1807133"/>
    <lineage>
        <taxon>Bacteria</taxon>
        <taxon>Pseudomonadati</taxon>
        <taxon>Pseudomonadota</taxon>
        <taxon>Gammaproteobacteria</taxon>
        <taxon>Natronospirales</taxon>
        <taxon>Natronospiraceae</taxon>
        <taxon>Natronospira</taxon>
    </lineage>
</organism>
<proteinExistence type="predicted"/>
<name>A0ABT1GBK0_9GAMM</name>
<dbReference type="Proteomes" id="UP001523550">
    <property type="component" value="Unassembled WGS sequence"/>
</dbReference>
<dbReference type="PROSITE" id="PS51257">
    <property type="entry name" value="PROKAR_LIPOPROTEIN"/>
    <property type="match status" value="1"/>
</dbReference>
<comment type="caution">
    <text evidence="2">The sequence shown here is derived from an EMBL/GenBank/DDBJ whole genome shotgun (WGS) entry which is preliminary data.</text>
</comment>
<accession>A0ABT1GBK0</accession>
<reference evidence="2 3" key="1">
    <citation type="submission" date="2022-03" db="EMBL/GenBank/DDBJ databases">
        <title>Genomic Encyclopedia of Type Strains, Phase III (KMG-III): the genomes of soil and plant-associated and newly described type strains.</title>
        <authorList>
            <person name="Whitman W."/>
        </authorList>
    </citation>
    <scope>NUCLEOTIDE SEQUENCE [LARGE SCALE GENOMIC DNA]</scope>
    <source>
        <strain evidence="2 3">BSker1</strain>
    </source>
</reference>
<gene>
    <name evidence="2" type="ORF">J2T60_001658</name>
</gene>
<keyword evidence="1" id="KW-0732">Signal</keyword>
<evidence type="ECO:0000313" key="2">
    <source>
        <dbReference type="EMBL" id="MCP1727658.1"/>
    </source>
</evidence>
<evidence type="ECO:0000256" key="1">
    <source>
        <dbReference type="SAM" id="SignalP"/>
    </source>
</evidence>
<protein>
    <submittedName>
        <fullName evidence="2">ABC-type Fe3+-citrate transport system substrate-binding protein</fullName>
    </submittedName>
</protein>
<keyword evidence="3" id="KW-1185">Reference proteome</keyword>
<dbReference type="RefSeq" id="WP_253448210.1">
    <property type="nucleotide sequence ID" value="NZ_JALJYF010000002.1"/>
</dbReference>
<feature type="signal peptide" evidence="1">
    <location>
        <begin position="1"/>
        <end position="23"/>
    </location>
</feature>
<dbReference type="EMBL" id="JALJYF010000002">
    <property type="protein sequence ID" value="MCP1727658.1"/>
    <property type="molecule type" value="Genomic_DNA"/>
</dbReference>
<evidence type="ECO:0000313" key="3">
    <source>
        <dbReference type="Proteomes" id="UP001523550"/>
    </source>
</evidence>
<feature type="chain" id="PRO_5045091625" evidence="1">
    <location>
        <begin position="24"/>
        <end position="54"/>
    </location>
</feature>